<dbReference type="InterPro" id="IPR007627">
    <property type="entry name" value="RNA_pol_sigma70_r2"/>
</dbReference>
<comment type="similarity">
    <text evidence="1">Belongs to the sigma-70 factor family. ECF subfamily.</text>
</comment>
<keyword evidence="3" id="KW-0731">Sigma factor</keyword>
<dbReference type="NCBIfam" id="TIGR02937">
    <property type="entry name" value="sigma70-ECF"/>
    <property type="match status" value="1"/>
</dbReference>
<dbReference type="SUPFAM" id="SSF88946">
    <property type="entry name" value="Sigma2 domain of RNA polymerase sigma factors"/>
    <property type="match status" value="1"/>
</dbReference>
<sequence length="184" mass="20520">MRSTAPTCGPPLNLTCEAQGAGFEALTRRLRAPLLSYFTRRTGSRLDAEELVQDLFLRLLRRRGLMALENVDGYVFEAAANLLRDKARRDRARLDGGPVDLQTLDPADDLPGAEQVVGGRQNLARLRAALKSLPPRARTIVILRRFEDMTHAEIAARLRISVSAVEKHLARAMIVLRDALREEV</sequence>
<evidence type="ECO:0000313" key="8">
    <source>
        <dbReference type="Proteomes" id="UP000639859"/>
    </source>
</evidence>
<reference evidence="7 8" key="1">
    <citation type="submission" date="2020-11" db="EMBL/GenBank/DDBJ databases">
        <title>genome sequence of strain KACC 18849.</title>
        <authorList>
            <person name="Gao J."/>
            <person name="Zhang X."/>
        </authorList>
    </citation>
    <scope>NUCLEOTIDE SEQUENCE [LARGE SCALE GENOMIC DNA]</scope>
    <source>
        <strain evidence="7 8">KACC 18849</strain>
    </source>
</reference>
<dbReference type="InterPro" id="IPR013325">
    <property type="entry name" value="RNA_pol_sigma_r2"/>
</dbReference>
<protein>
    <submittedName>
        <fullName evidence="7">RNA polymerase sigma factor</fullName>
    </submittedName>
</protein>
<dbReference type="Gene3D" id="1.10.1740.10">
    <property type="match status" value="1"/>
</dbReference>
<dbReference type="InterPro" id="IPR036388">
    <property type="entry name" value="WH-like_DNA-bd_sf"/>
</dbReference>
<dbReference type="CDD" id="cd06171">
    <property type="entry name" value="Sigma70_r4"/>
    <property type="match status" value="1"/>
</dbReference>
<dbReference type="InterPro" id="IPR013249">
    <property type="entry name" value="RNA_pol_sigma70_r4_t2"/>
</dbReference>
<evidence type="ECO:0000259" key="6">
    <source>
        <dbReference type="Pfam" id="PF08281"/>
    </source>
</evidence>
<evidence type="ECO:0000313" key="7">
    <source>
        <dbReference type="EMBL" id="MBI1682318.1"/>
    </source>
</evidence>
<feature type="domain" description="RNA polymerase sigma-70 region 2" evidence="5">
    <location>
        <begin position="28"/>
        <end position="91"/>
    </location>
</feature>
<keyword evidence="4" id="KW-0804">Transcription</keyword>
<evidence type="ECO:0000256" key="2">
    <source>
        <dbReference type="ARBA" id="ARBA00023015"/>
    </source>
</evidence>
<name>A0ABS0SUE2_9CAUL</name>
<dbReference type="EMBL" id="JADWOX010000001">
    <property type="protein sequence ID" value="MBI1682318.1"/>
    <property type="molecule type" value="Genomic_DNA"/>
</dbReference>
<comment type="caution">
    <text evidence="7">The sequence shown here is derived from an EMBL/GenBank/DDBJ whole genome shotgun (WGS) entry which is preliminary data.</text>
</comment>
<evidence type="ECO:0000256" key="1">
    <source>
        <dbReference type="ARBA" id="ARBA00010641"/>
    </source>
</evidence>
<dbReference type="SUPFAM" id="SSF88659">
    <property type="entry name" value="Sigma3 and sigma4 domains of RNA polymerase sigma factors"/>
    <property type="match status" value="1"/>
</dbReference>
<evidence type="ECO:0000256" key="3">
    <source>
        <dbReference type="ARBA" id="ARBA00023082"/>
    </source>
</evidence>
<evidence type="ECO:0000259" key="5">
    <source>
        <dbReference type="Pfam" id="PF04542"/>
    </source>
</evidence>
<dbReference type="InterPro" id="IPR013324">
    <property type="entry name" value="RNA_pol_sigma_r3/r4-like"/>
</dbReference>
<dbReference type="Pfam" id="PF08281">
    <property type="entry name" value="Sigma70_r4_2"/>
    <property type="match status" value="1"/>
</dbReference>
<gene>
    <name evidence="7" type="ORF">I4Q42_01405</name>
</gene>
<keyword evidence="8" id="KW-1185">Reference proteome</keyword>
<proteinExistence type="inferred from homology"/>
<dbReference type="Pfam" id="PF04542">
    <property type="entry name" value="Sigma70_r2"/>
    <property type="match status" value="1"/>
</dbReference>
<organism evidence="7 8">
    <name type="scientific">Caulobacter hibisci</name>
    <dbReference type="NCBI Taxonomy" id="2035993"/>
    <lineage>
        <taxon>Bacteria</taxon>
        <taxon>Pseudomonadati</taxon>
        <taxon>Pseudomonadota</taxon>
        <taxon>Alphaproteobacteria</taxon>
        <taxon>Caulobacterales</taxon>
        <taxon>Caulobacteraceae</taxon>
        <taxon>Caulobacter</taxon>
    </lineage>
</organism>
<dbReference type="InterPro" id="IPR039425">
    <property type="entry name" value="RNA_pol_sigma-70-like"/>
</dbReference>
<dbReference type="PANTHER" id="PTHR43133">
    <property type="entry name" value="RNA POLYMERASE ECF-TYPE SIGMA FACTO"/>
    <property type="match status" value="1"/>
</dbReference>
<dbReference type="PANTHER" id="PTHR43133:SF63">
    <property type="entry name" value="RNA POLYMERASE SIGMA FACTOR FECI-RELATED"/>
    <property type="match status" value="1"/>
</dbReference>
<dbReference type="Proteomes" id="UP000639859">
    <property type="component" value="Unassembled WGS sequence"/>
</dbReference>
<dbReference type="RefSeq" id="WP_198574274.1">
    <property type="nucleotide sequence ID" value="NZ_JADWOX010000001.1"/>
</dbReference>
<evidence type="ECO:0000256" key="4">
    <source>
        <dbReference type="ARBA" id="ARBA00023163"/>
    </source>
</evidence>
<keyword evidence="2" id="KW-0805">Transcription regulation</keyword>
<dbReference type="InterPro" id="IPR014284">
    <property type="entry name" value="RNA_pol_sigma-70_dom"/>
</dbReference>
<accession>A0ABS0SUE2</accession>
<feature type="domain" description="RNA polymerase sigma factor 70 region 4 type 2" evidence="6">
    <location>
        <begin position="124"/>
        <end position="173"/>
    </location>
</feature>
<dbReference type="Gene3D" id="1.10.10.10">
    <property type="entry name" value="Winged helix-like DNA-binding domain superfamily/Winged helix DNA-binding domain"/>
    <property type="match status" value="1"/>
</dbReference>